<dbReference type="Gene3D" id="3.30.70.940">
    <property type="entry name" value="NusG, N-terminal domain"/>
    <property type="match status" value="1"/>
</dbReference>
<sequence>MRNQRQWIAIYTRPKWEKKVNQLLLQQGIESFCPLIKTKRQWADRKKIVEIPLFSSYVFAQVSALEQSRVEQAAGVVNIVHHCGKPAKLTPEEIDMIKNLVAKNYEGLETVSFDQVNPGDRIKVRAGILSDWQGEVITVKGKSVVMVLEQFNCALIAKVSVSQQNLLRA</sequence>
<dbReference type="RefSeq" id="WP_130856195.1">
    <property type="nucleotide sequence ID" value="NZ_JBHLWO010000001.1"/>
</dbReference>
<evidence type="ECO:0000256" key="1">
    <source>
        <dbReference type="ARBA" id="ARBA00023163"/>
    </source>
</evidence>
<protein>
    <submittedName>
        <fullName evidence="3">UpxY family transcription antiterminator</fullName>
    </submittedName>
</protein>
<dbReference type="InterPro" id="IPR036735">
    <property type="entry name" value="NGN_dom_sf"/>
</dbReference>
<dbReference type="SUPFAM" id="SSF82679">
    <property type="entry name" value="N-utilization substance G protein NusG, N-terminal domain"/>
    <property type="match status" value="1"/>
</dbReference>
<evidence type="ECO:0000313" key="3">
    <source>
        <dbReference type="EMBL" id="MFC0318107.1"/>
    </source>
</evidence>
<reference evidence="3 4" key="1">
    <citation type="submission" date="2024-09" db="EMBL/GenBank/DDBJ databases">
        <authorList>
            <person name="Sun Q."/>
            <person name="Mori K."/>
        </authorList>
    </citation>
    <scope>NUCLEOTIDE SEQUENCE [LARGE SCALE GENOMIC DNA]</scope>
    <source>
        <strain evidence="3 4">CCM 7765</strain>
    </source>
</reference>
<comment type="caution">
    <text evidence="3">The sequence shown here is derived from an EMBL/GenBank/DDBJ whole genome shotgun (WGS) entry which is preliminary data.</text>
</comment>
<dbReference type="Proteomes" id="UP001589774">
    <property type="component" value="Unassembled WGS sequence"/>
</dbReference>
<keyword evidence="1" id="KW-0804">Transcription</keyword>
<dbReference type="InterPro" id="IPR006645">
    <property type="entry name" value="NGN-like_dom"/>
</dbReference>
<dbReference type="Pfam" id="PF02357">
    <property type="entry name" value="NusG"/>
    <property type="match status" value="1"/>
</dbReference>
<evidence type="ECO:0000259" key="2">
    <source>
        <dbReference type="Pfam" id="PF02357"/>
    </source>
</evidence>
<keyword evidence="4" id="KW-1185">Reference proteome</keyword>
<name>A0ABV6HGT2_9SPHI</name>
<dbReference type="EMBL" id="JBHLWO010000001">
    <property type="protein sequence ID" value="MFC0318107.1"/>
    <property type="molecule type" value="Genomic_DNA"/>
</dbReference>
<feature type="domain" description="NusG-like N-terminal" evidence="2">
    <location>
        <begin position="6"/>
        <end position="97"/>
    </location>
</feature>
<proteinExistence type="predicted"/>
<gene>
    <name evidence="3" type="ORF">ACFFI0_07290</name>
</gene>
<evidence type="ECO:0000313" key="4">
    <source>
        <dbReference type="Proteomes" id="UP001589774"/>
    </source>
</evidence>
<dbReference type="NCBIfam" id="NF033644">
    <property type="entry name" value="antiterm_UpxY"/>
    <property type="match status" value="1"/>
</dbReference>
<organism evidence="3 4">
    <name type="scientific">Olivibacter oleidegradans</name>
    <dbReference type="NCBI Taxonomy" id="760123"/>
    <lineage>
        <taxon>Bacteria</taxon>
        <taxon>Pseudomonadati</taxon>
        <taxon>Bacteroidota</taxon>
        <taxon>Sphingobacteriia</taxon>
        <taxon>Sphingobacteriales</taxon>
        <taxon>Sphingobacteriaceae</taxon>
        <taxon>Olivibacter</taxon>
    </lineage>
</organism>
<accession>A0ABV6HGT2</accession>